<dbReference type="EMBL" id="BKCJ010973282">
    <property type="protein sequence ID" value="GFC57356.1"/>
    <property type="molecule type" value="Genomic_DNA"/>
</dbReference>
<evidence type="ECO:0000313" key="1">
    <source>
        <dbReference type="EMBL" id="GFC57356.1"/>
    </source>
</evidence>
<comment type="caution">
    <text evidence="1">The sequence shown here is derived from an EMBL/GenBank/DDBJ whole genome shotgun (WGS) entry which is preliminary data.</text>
</comment>
<gene>
    <name evidence="1" type="ORF">Tci_829326</name>
</gene>
<proteinExistence type="predicted"/>
<protein>
    <submittedName>
        <fullName evidence="1">Uncharacterized protein</fullName>
    </submittedName>
</protein>
<sequence length="127" mass="14823">VERTQIVDEQLEHIPHEALRIEDCTHCGLQMIDNHSMDRLVKDVLMMELVMHTEKNDIMFHMEKTDMLMLVVEVDVGGMTANVVDKLTYSSDDVKPKQVDLRCAHALTELHWHDTHVDPDRHEVDQR</sequence>
<organism evidence="1">
    <name type="scientific">Tanacetum cinerariifolium</name>
    <name type="common">Dalmatian daisy</name>
    <name type="synonym">Chrysanthemum cinerariifolium</name>
    <dbReference type="NCBI Taxonomy" id="118510"/>
    <lineage>
        <taxon>Eukaryota</taxon>
        <taxon>Viridiplantae</taxon>
        <taxon>Streptophyta</taxon>
        <taxon>Embryophyta</taxon>
        <taxon>Tracheophyta</taxon>
        <taxon>Spermatophyta</taxon>
        <taxon>Magnoliopsida</taxon>
        <taxon>eudicotyledons</taxon>
        <taxon>Gunneridae</taxon>
        <taxon>Pentapetalae</taxon>
        <taxon>asterids</taxon>
        <taxon>campanulids</taxon>
        <taxon>Asterales</taxon>
        <taxon>Asteraceae</taxon>
        <taxon>Asteroideae</taxon>
        <taxon>Anthemideae</taxon>
        <taxon>Anthemidinae</taxon>
        <taxon>Tanacetum</taxon>
    </lineage>
</organism>
<name>A0A699QB75_TANCI</name>
<feature type="non-terminal residue" evidence="1">
    <location>
        <position position="1"/>
    </location>
</feature>
<dbReference type="AlphaFoldDB" id="A0A699QB75"/>
<accession>A0A699QB75</accession>
<reference evidence="1" key="1">
    <citation type="journal article" date="2019" name="Sci. Rep.">
        <title>Draft genome of Tanacetum cinerariifolium, the natural source of mosquito coil.</title>
        <authorList>
            <person name="Yamashiro T."/>
            <person name="Shiraishi A."/>
            <person name="Satake H."/>
            <person name="Nakayama K."/>
        </authorList>
    </citation>
    <scope>NUCLEOTIDE SEQUENCE</scope>
</reference>